<evidence type="ECO:0000256" key="2">
    <source>
        <dbReference type="ARBA" id="ARBA00022771"/>
    </source>
</evidence>
<evidence type="ECO:0000256" key="5">
    <source>
        <dbReference type="SAM" id="MobiDB-lite"/>
    </source>
</evidence>
<dbReference type="Pfam" id="PF01363">
    <property type="entry name" value="FYVE"/>
    <property type="match status" value="1"/>
</dbReference>
<dbReference type="VEuPathDB" id="CryptoDB:Vbra_6174"/>
<accession>A0A0G4GCJ8</accession>
<feature type="region of interest" description="Disordered" evidence="5">
    <location>
        <begin position="231"/>
        <end position="271"/>
    </location>
</feature>
<dbReference type="SUPFAM" id="SSF57903">
    <property type="entry name" value="FYVE/PHD zinc finger"/>
    <property type="match status" value="1"/>
</dbReference>
<keyword evidence="3" id="KW-0862">Zinc</keyword>
<protein>
    <recommendedName>
        <fullName evidence="6">FYVE-type domain-containing protein</fullName>
    </recommendedName>
</protein>
<dbReference type="InterPro" id="IPR000306">
    <property type="entry name" value="Znf_FYVE"/>
</dbReference>
<evidence type="ECO:0000256" key="1">
    <source>
        <dbReference type="ARBA" id="ARBA00022723"/>
    </source>
</evidence>
<gene>
    <name evidence="7" type="ORF">Vbra_6174</name>
</gene>
<dbReference type="InterPro" id="IPR052113">
    <property type="entry name" value="FYVE-type_Zinc_Finger"/>
</dbReference>
<evidence type="ECO:0000256" key="3">
    <source>
        <dbReference type="ARBA" id="ARBA00022833"/>
    </source>
</evidence>
<dbReference type="AlphaFoldDB" id="A0A0G4GCJ8"/>
<dbReference type="Gene3D" id="3.30.40.10">
    <property type="entry name" value="Zinc/RING finger domain, C3HC4 (zinc finger)"/>
    <property type="match status" value="1"/>
</dbReference>
<dbReference type="EMBL" id="CDMY01000618">
    <property type="protein sequence ID" value="CEM26519.1"/>
    <property type="molecule type" value="Genomic_DNA"/>
</dbReference>
<dbReference type="InterPro" id="IPR017455">
    <property type="entry name" value="Znf_FYVE-rel"/>
</dbReference>
<dbReference type="PANTHER" id="PTHR39490:SF8">
    <property type="entry name" value="ZINC FINGER FYVE DOMAIN-CONTAINING PROTEIN 21"/>
    <property type="match status" value="1"/>
</dbReference>
<dbReference type="Proteomes" id="UP000041254">
    <property type="component" value="Unassembled WGS sequence"/>
</dbReference>
<name>A0A0G4GCJ8_VITBC</name>
<evidence type="ECO:0000313" key="8">
    <source>
        <dbReference type="Proteomes" id="UP000041254"/>
    </source>
</evidence>
<dbReference type="InterPro" id="IPR011011">
    <property type="entry name" value="Znf_FYVE_PHD"/>
</dbReference>
<feature type="compositionally biased region" description="Low complexity" evidence="5">
    <location>
        <begin position="233"/>
        <end position="242"/>
    </location>
</feature>
<reference evidence="7 8" key="1">
    <citation type="submission" date="2014-11" db="EMBL/GenBank/DDBJ databases">
        <authorList>
            <person name="Zhu J."/>
            <person name="Qi W."/>
            <person name="Song R."/>
        </authorList>
    </citation>
    <scope>NUCLEOTIDE SEQUENCE [LARGE SCALE GENOMIC DNA]</scope>
</reference>
<dbReference type="GO" id="GO:0008270">
    <property type="term" value="F:zinc ion binding"/>
    <property type="evidence" value="ECO:0007669"/>
    <property type="project" value="UniProtKB-KW"/>
</dbReference>
<dbReference type="InterPro" id="IPR013083">
    <property type="entry name" value="Znf_RING/FYVE/PHD"/>
</dbReference>
<dbReference type="STRING" id="1169540.A0A0G4GCJ8"/>
<dbReference type="PROSITE" id="PS50178">
    <property type="entry name" value="ZF_FYVE"/>
    <property type="match status" value="1"/>
</dbReference>
<sequence length="325" mass="37103">MIMSGGFKPHEIVGADERDIEKPAYWVPDDEVTACMQCNATFNLGKWKHHCRACGKVFCADCSSTRLRLPDMGYNDKVRVCEEKMRLIERFKAFLLEVESEVLGGSADTHADCAPPSTDDSFDLMLRQSEAGFKNVKQSVQRMEQQSQHYQIQIRKLEEDRLAREAQIHQLNGQLRQAKADQAALQQVQIERDSLRNETEEQRRLLADYQRQIEALKQRCYVLENEQKEKRAQAASSASSASGRVSPFPSWGSHDPHQRQRQAEPMSGPSTAADSFAISYTLADGLEDPLRSERSRTTLCRFFFCCTRRSRQALFNRITQSCAIQ</sequence>
<dbReference type="OMA" id="QKNMNIK"/>
<dbReference type="PANTHER" id="PTHR39490">
    <property type="entry name" value="ARRESTIN DOMAIN-CONTAINING PROTEIN D"/>
    <property type="match status" value="1"/>
</dbReference>
<dbReference type="SMART" id="SM00064">
    <property type="entry name" value="FYVE"/>
    <property type="match status" value="1"/>
</dbReference>
<dbReference type="PhylomeDB" id="A0A0G4GCJ8"/>
<proteinExistence type="predicted"/>
<evidence type="ECO:0000259" key="6">
    <source>
        <dbReference type="PROSITE" id="PS50178"/>
    </source>
</evidence>
<dbReference type="OrthoDB" id="79871at2759"/>
<keyword evidence="2 4" id="KW-0863">Zinc-finger</keyword>
<keyword evidence="8" id="KW-1185">Reference proteome</keyword>
<dbReference type="InParanoid" id="A0A0G4GCJ8"/>
<keyword evidence="1" id="KW-0479">Metal-binding</keyword>
<feature type="domain" description="FYVE-type" evidence="6">
    <location>
        <begin position="29"/>
        <end position="89"/>
    </location>
</feature>
<organism evidence="7 8">
    <name type="scientific">Vitrella brassicaformis (strain CCMP3155)</name>
    <dbReference type="NCBI Taxonomy" id="1169540"/>
    <lineage>
        <taxon>Eukaryota</taxon>
        <taxon>Sar</taxon>
        <taxon>Alveolata</taxon>
        <taxon>Colpodellida</taxon>
        <taxon>Vitrellaceae</taxon>
        <taxon>Vitrella</taxon>
    </lineage>
</organism>
<evidence type="ECO:0000256" key="4">
    <source>
        <dbReference type="PROSITE-ProRule" id="PRU00091"/>
    </source>
</evidence>
<evidence type="ECO:0000313" key="7">
    <source>
        <dbReference type="EMBL" id="CEM26519.1"/>
    </source>
</evidence>